<gene>
    <name evidence="8" type="ORF">XAT740_LOCUS34911</name>
</gene>
<dbReference type="InterPro" id="IPR038508">
    <property type="entry name" value="ArfGAP_dom_sf"/>
</dbReference>
<dbReference type="SMART" id="SM00105">
    <property type="entry name" value="ArfGap"/>
    <property type="match status" value="1"/>
</dbReference>
<feature type="compositionally biased region" description="Polar residues" evidence="6">
    <location>
        <begin position="177"/>
        <end position="199"/>
    </location>
</feature>
<proteinExistence type="predicted"/>
<feature type="domain" description="Arf-GAP" evidence="7">
    <location>
        <begin position="17"/>
        <end position="135"/>
    </location>
</feature>
<feature type="region of interest" description="Disordered" evidence="6">
    <location>
        <begin position="155"/>
        <end position="199"/>
    </location>
</feature>
<comment type="caution">
    <text evidence="8">The sequence shown here is derived from an EMBL/GenBank/DDBJ whole genome shotgun (WGS) entry which is preliminary data.</text>
</comment>
<evidence type="ECO:0000313" key="9">
    <source>
        <dbReference type="Proteomes" id="UP000663828"/>
    </source>
</evidence>
<keyword evidence="4" id="KW-0862">Zinc</keyword>
<evidence type="ECO:0000256" key="5">
    <source>
        <dbReference type="PROSITE-ProRule" id="PRU00288"/>
    </source>
</evidence>
<dbReference type="PRINTS" id="PR00405">
    <property type="entry name" value="REVINTRACTNG"/>
</dbReference>
<name>A0A815MAI6_ADIRI</name>
<evidence type="ECO:0000256" key="1">
    <source>
        <dbReference type="ARBA" id="ARBA00022468"/>
    </source>
</evidence>
<dbReference type="Gene3D" id="1.10.220.150">
    <property type="entry name" value="Arf GTPase activating protein"/>
    <property type="match status" value="1"/>
</dbReference>
<dbReference type="Proteomes" id="UP000663828">
    <property type="component" value="Unassembled WGS sequence"/>
</dbReference>
<keyword evidence="2" id="KW-0479">Metal-binding</keyword>
<dbReference type="InterPro" id="IPR001164">
    <property type="entry name" value="ArfGAP_dom"/>
</dbReference>
<dbReference type="CDD" id="cd08839">
    <property type="entry name" value="ArfGap_SMAP"/>
    <property type="match status" value="1"/>
</dbReference>
<dbReference type="InterPro" id="IPR037278">
    <property type="entry name" value="ARFGAP/RecO"/>
</dbReference>
<keyword evidence="9" id="KW-1185">Reference proteome</keyword>
<evidence type="ECO:0000256" key="4">
    <source>
        <dbReference type="ARBA" id="ARBA00022833"/>
    </source>
</evidence>
<dbReference type="InterPro" id="IPR044732">
    <property type="entry name" value="ArfGAP_SMAP1-like"/>
</dbReference>
<protein>
    <recommendedName>
        <fullName evidence="7">Arf-GAP domain-containing protein</fullName>
    </recommendedName>
</protein>
<sequence length="403" mass="45245">MTFRLDREKSKMQEKYQIILAHMLREEDNKYCVDCDTKSPRWASWNIGVFICIRCAGFHRNLGVHISKVKSVNLDSWTSEQIASMQVMGNSRARAVYEANLPDGFRRPQSDSTLETFIRSKYEKRKWIAKEWIPPEITVPSCAVLIESETSQQRVETISEPAPKEKLTRKTEPCTMPNVSNNPIRQSEQSSTPSFAQTPTIENKTEDLLNLDEPSVISVSSTIASGLLDPLQQLFISTSENKNEVHAQNHSIDKDLESAFAPLNDCVVTNDGVMSNEKIMALFNKSQSTIIIPPSTNQHPTVSSSIFAYPTPTQHSQFIPPQKSVSITANLYQHAGHIGPPVHQRFPLHIDINHQNPSSMHASTFASNQLMAFTNTKANSSMSNIPIRPITEYMSAASDSLWQ</sequence>
<dbReference type="PANTHER" id="PTHR45705">
    <property type="entry name" value="FI20236P1"/>
    <property type="match status" value="1"/>
</dbReference>
<evidence type="ECO:0000313" key="8">
    <source>
        <dbReference type="EMBL" id="CAF1415460.1"/>
    </source>
</evidence>
<keyword evidence="1" id="KW-0343">GTPase activation</keyword>
<evidence type="ECO:0000256" key="2">
    <source>
        <dbReference type="ARBA" id="ARBA00022723"/>
    </source>
</evidence>
<dbReference type="PROSITE" id="PS50115">
    <property type="entry name" value="ARFGAP"/>
    <property type="match status" value="1"/>
</dbReference>
<dbReference type="PANTHER" id="PTHR45705:SF1">
    <property type="entry name" value="FI20236P1"/>
    <property type="match status" value="1"/>
</dbReference>
<dbReference type="EMBL" id="CAJNOR010003452">
    <property type="protein sequence ID" value="CAF1415460.1"/>
    <property type="molecule type" value="Genomic_DNA"/>
</dbReference>
<dbReference type="GO" id="GO:0005096">
    <property type="term" value="F:GTPase activator activity"/>
    <property type="evidence" value="ECO:0007669"/>
    <property type="project" value="UniProtKB-KW"/>
</dbReference>
<reference evidence="8" key="1">
    <citation type="submission" date="2021-02" db="EMBL/GenBank/DDBJ databases">
        <authorList>
            <person name="Nowell W R."/>
        </authorList>
    </citation>
    <scope>NUCLEOTIDE SEQUENCE</scope>
</reference>
<dbReference type="FunFam" id="1.10.220.150:FF:000009">
    <property type="entry name" value="stromal membrane-associated protein 1 isoform X1"/>
    <property type="match status" value="1"/>
</dbReference>
<dbReference type="InterPro" id="IPR051718">
    <property type="entry name" value="ARF_GTPase-activating"/>
</dbReference>
<dbReference type="Pfam" id="PF01412">
    <property type="entry name" value="ArfGap"/>
    <property type="match status" value="1"/>
</dbReference>
<dbReference type="AlphaFoldDB" id="A0A815MAI6"/>
<evidence type="ECO:0000256" key="6">
    <source>
        <dbReference type="SAM" id="MobiDB-lite"/>
    </source>
</evidence>
<evidence type="ECO:0000256" key="3">
    <source>
        <dbReference type="ARBA" id="ARBA00022771"/>
    </source>
</evidence>
<evidence type="ECO:0000259" key="7">
    <source>
        <dbReference type="PROSITE" id="PS50115"/>
    </source>
</evidence>
<feature type="compositionally biased region" description="Basic and acidic residues" evidence="6">
    <location>
        <begin position="162"/>
        <end position="172"/>
    </location>
</feature>
<dbReference type="SUPFAM" id="SSF57863">
    <property type="entry name" value="ArfGap/RecO-like zinc finger"/>
    <property type="match status" value="1"/>
</dbReference>
<accession>A0A815MAI6</accession>
<dbReference type="GO" id="GO:0005737">
    <property type="term" value="C:cytoplasm"/>
    <property type="evidence" value="ECO:0007669"/>
    <property type="project" value="TreeGrafter"/>
</dbReference>
<dbReference type="GO" id="GO:0008270">
    <property type="term" value="F:zinc ion binding"/>
    <property type="evidence" value="ECO:0007669"/>
    <property type="project" value="UniProtKB-KW"/>
</dbReference>
<keyword evidence="3 5" id="KW-0863">Zinc-finger</keyword>
<organism evidence="8 9">
    <name type="scientific">Adineta ricciae</name>
    <name type="common">Rotifer</name>
    <dbReference type="NCBI Taxonomy" id="249248"/>
    <lineage>
        <taxon>Eukaryota</taxon>
        <taxon>Metazoa</taxon>
        <taxon>Spiralia</taxon>
        <taxon>Gnathifera</taxon>
        <taxon>Rotifera</taxon>
        <taxon>Eurotatoria</taxon>
        <taxon>Bdelloidea</taxon>
        <taxon>Adinetida</taxon>
        <taxon>Adinetidae</taxon>
        <taxon>Adineta</taxon>
    </lineage>
</organism>